<sequence length="80" mass="9306">MDDYCSILQSLSSGSEVNIHTKDKTYYNAIFKKFYPRTNTALFMTDQFYNYGGIPVLIHCRNITSMDLPYSMQDISDEDE</sequence>
<name>A0ABT3DN87_9BACI</name>
<accession>A0ABT3DN87</accession>
<gene>
    <name evidence="1" type="ORF">OIH86_23030</name>
</gene>
<reference evidence="1 2" key="1">
    <citation type="submission" date="2022-10" db="EMBL/GenBank/DDBJ databases">
        <title>Draft genome assembly of moderately radiation resistant bacterium Metabacillus halosaccharovorans.</title>
        <authorList>
            <person name="Pal S."/>
            <person name="Gopinathan A."/>
        </authorList>
    </citation>
    <scope>NUCLEOTIDE SEQUENCE [LARGE SCALE GENOMIC DNA]</scope>
    <source>
        <strain evidence="1 2">VITHBRA001</strain>
    </source>
</reference>
<proteinExistence type="predicted"/>
<evidence type="ECO:0000313" key="1">
    <source>
        <dbReference type="EMBL" id="MCV9888528.1"/>
    </source>
</evidence>
<keyword evidence="2" id="KW-1185">Reference proteome</keyword>
<dbReference type="Proteomes" id="UP001526147">
    <property type="component" value="Unassembled WGS sequence"/>
</dbReference>
<protein>
    <submittedName>
        <fullName evidence="1">Uncharacterized protein</fullName>
    </submittedName>
</protein>
<dbReference type="EMBL" id="JAOYEY010000051">
    <property type="protein sequence ID" value="MCV9888528.1"/>
    <property type="molecule type" value="Genomic_DNA"/>
</dbReference>
<evidence type="ECO:0000313" key="2">
    <source>
        <dbReference type="Proteomes" id="UP001526147"/>
    </source>
</evidence>
<dbReference type="RefSeq" id="WP_264144608.1">
    <property type="nucleotide sequence ID" value="NZ_JAOYEY010000051.1"/>
</dbReference>
<organism evidence="1 2">
    <name type="scientific">Metabacillus halosaccharovorans</name>
    <dbReference type="NCBI Taxonomy" id="930124"/>
    <lineage>
        <taxon>Bacteria</taxon>
        <taxon>Bacillati</taxon>
        <taxon>Bacillota</taxon>
        <taxon>Bacilli</taxon>
        <taxon>Bacillales</taxon>
        <taxon>Bacillaceae</taxon>
        <taxon>Metabacillus</taxon>
    </lineage>
</organism>
<comment type="caution">
    <text evidence="1">The sequence shown here is derived from an EMBL/GenBank/DDBJ whole genome shotgun (WGS) entry which is preliminary data.</text>
</comment>